<proteinExistence type="predicted"/>
<dbReference type="OrthoDB" id="10644639at2759"/>
<keyword evidence="3" id="KW-1185">Reference proteome</keyword>
<reference evidence="2" key="1">
    <citation type="submission" date="2021-03" db="EMBL/GenBank/DDBJ databases">
        <authorList>
            <person name="Tagirdzhanova G."/>
        </authorList>
    </citation>
    <scope>NUCLEOTIDE SEQUENCE</scope>
</reference>
<protein>
    <submittedName>
        <fullName evidence="2">Uncharacterized protein</fullName>
    </submittedName>
</protein>
<evidence type="ECO:0000313" key="2">
    <source>
        <dbReference type="EMBL" id="CAF9925064.1"/>
    </source>
</evidence>
<feature type="compositionally biased region" description="Basic and acidic residues" evidence="1">
    <location>
        <begin position="204"/>
        <end position="238"/>
    </location>
</feature>
<organism evidence="2 3">
    <name type="scientific">Imshaugia aleurites</name>
    <dbReference type="NCBI Taxonomy" id="172621"/>
    <lineage>
        <taxon>Eukaryota</taxon>
        <taxon>Fungi</taxon>
        <taxon>Dikarya</taxon>
        <taxon>Ascomycota</taxon>
        <taxon>Pezizomycotina</taxon>
        <taxon>Lecanoromycetes</taxon>
        <taxon>OSLEUM clade</taxon>
        <taxon>Lecanoromycetidae</taxon>
        <taxon>Lecanorales</taxon>
        <taxon>Lecanorineae</taxon>
        <taxon>Parmeliaceae</taxon>
        <taxon>Imshaugia</taxon>
    </lineage>
</organism>
<feature type="region of interest" description="Disordered" evidence="1">
    <location>
        <begin position="199"/>
        <end position="238"/>
    </location>
</feature>
<accession>A0A8H3FKG7</accession>
<dbReference type="Proteomes" id="UP000664534">
    <property type="component" value="Unassembled WGS sequence"/>
</dbReference>
<feature type="region of interest" description="Disordered" evidence="1">
    <location>
        <begin position="132"/>
        <end position="163"/>
    </location>
</feature>
<evidence type="ECO:0000256" key="1">
    <source>
        <dbReference type="SAM" id="MobiDB-lite"/>
    </source>
</evidence>
<dbReference type="EMBL" id="CAJPDT010000038">
    <property type="protein sequence ID" value="CAF9925064.1"/>
    <property type="molecule type" value="Genomic_DNA"/>
</dbReference>
<evidence type="ECO:0000313" key="3">
    <source>
        <dbReference type="Proteomes" id="UP000664534"/>
    </source>
</evidence>
<gene>
    <name evidence="2" type="ORF">IMSHALPRED_006366</name>
</gene>
<feature type="region of interest" description="Disordered" evidence="1">
    <location>
        <begin position="289"/>
        <end position="310"/>
    </location>
</feature>
<sequence length="310" mass="35957">MLQKTGLINKGRATTKATDKMDAMVKDYKRMTMKVESSGWGTDAANFKEHNSNIPPGSTVEDYTLKRCLWFYYFDGVYRDCPVFIPLIIIESDLGGFGDKCDEEDDVDEGRIEDSEHDQLEDAIFIHENEDVSGTETVEQASAKSIEQSAKAQTKATTLEARSKSKRLLPEDFDSESIKKSRRGRWNSTKRRLTMAESLYEQAKMNDSRERDQARANREERRQRFKLERQQRDHQHAAEMARSEILINEGKERILRLRLRLHKLQQQRGNGAYDTSNVATKRLYVHPRSPFESLAQTTEQQRHLQHPSQK</sequence>
<feature type="compositionally biased region" description="Polar residues" evidence="1">
    <location>
        <begin position="132"/>
        <end position="157"/>
    </location>
</feature>
<name>A0A8H3FKG7_9LECA</name>
<comment type="caution">
    <text evidence="2">The sequence shown here is derived from an EMBL/GenBank/DDBJ whole genome shotgun (WGS) entry which is preliminary data.</text>
</comment>
<dbReference type="AlphaFoldDB" id="A0A8H3FKG7"/>